<proteinExistence type="predicted"/>
<feature type="transmembrane region" description="Helical" evidence="1">
    <location>
        <begin position="6"/>
        <end position="22"/>
    </location>
</feature>
<evidence type="ECO:0000256" key="1">
    <source>
        <dbReference type="SAM" id="Phobius"/>
    </source>
</evidence>
<protein>
    <submittedName>
        <fullName evidence="2">Uncharacterized protein</fullName>
    </submittedName>
</protein>
<gene>
    <name evidence="2" type="ORF">UFB30_01240</name>
</gene>
<keyword evidence="1" id="KW-0812">Transmembrane</keyword>
<feature type="transmembrane region" description="Helical" evidence="1">
    <location>
        <begin position="34"/>
        <end position="53"/>
    </location>
</feature>
<dbReference type="Proteomes" id="UP001292084">
    <property type="component" value="Unassembled WGS sequence"/>
</dbReference>
<reference evidence="2 3" key="1">
    <citation type="submission" date="2023-12" db="EMBL/GenBank/DDBJ databases">
        <title>Jeotgalibacillus haloalkaliphilus sp. nov., a novel salt-tolerant bacteria, isolated from the estuary of the Fenhe River into the Yellow River.</title>
        <authorList>
            <person name="Li Y."/>
        </authorList>
    </citation>
    <scope>NUCLEOTIDE SEQUENCE [LARGE SCALE GENOMIC DNA]</scope>
    <source>
        <strain evidence="2 3">HH7-29</strain>
    </source>
</reference>
<feature type="transmembrane region" description="Helical" evidence="1">
    <location>
        <begin position="59"/>
        <end position="86"/>
    </location>
</feature>
<name>A0ABU5KI43_9BACL</name>
<dbReference type="EMBL" id="JAXQNN010000001">
    <property type="protein sequence ID" value="MDZ5710819.1"/>
    <property type="molecule type" value="Genomic_DNA"/>
</dbReference>
<organism evidence="2 3">
    <name type="scientific">Jeotgalibacillus haloalkalitolerans</name>
    <dbReference type="NCBI Taxonomy" id="3104292"/>
    <lineage>
        <taxon>Bacteria</taxon>
        <taxon>Bacillati</taxon>
        <taxon>Bacillota</taxon>
        <taxon>Bacilli</taxon>
        <taxon>Bacillales</taxon>
        <taxon>Caryophanaceae</taxon>
        <taxon>Jeotgalibacillus</taxon>
    </lineage>
</organism>
<feature type="transmembrane region" description="Helical" evidence="1">
    <location>
        <begin position="118"/>
        <end position="138"/>
    </location>
</feature>
<dbReference type="RefSeq" id="WP_322419850.1">
    <property type="nucleotide sequence ID" value="NZ_JAXQNN010000001.1"/>
</dbReference>
<comment type="caution">
    <text evidence="2">The sequence shown here is derived from an EMBL/GenBank/DDBJ whole genome shotgun (WGS) entry which is preliminary data.</text>
</comment>
<keyword evidence="3" id="KW-1185">Reference proteome</keyword>
<keyword evidence="1" id="KW-0472">Membrane</keyword>
<accession>A0ABU5KI43</accession>
<sequence length="140" mass="15154">MPEAIFLSAITLLIFHTALLLKKRFTLTERFTNTVVTFITGGAGLTITLPLVLMFEGDWLWGVLLIAGYLCGAVSGYASAGVAGAIHISMGSIMGLMLGEVLQSPALCGLPVQEWQMLLPACSMIYYAIVSLIIFISYRY</sequence>
<keyword evidence="1" id="KW-1133">Transmembrane helix</keyword>
<evidence type="ECO:0000313" key="2">
    <source>
        <dbReference type="EMBL" id="MDZ5710819.1"/>
    </source>
</evidence>
<evidence type="ECO:0000313" key="3">
    <source>
        <dbReference type="Proteomes" id="UP001292084"/>
    </source>
</evidence>